<evidence type="ECO:0000313" key="2">
    <source>
        <dbReference type="Proteomes" id="UP000050384"/>
    </source>
</evidence>
<name>A0A0Q0CC66_PSESX</name>
<comment type="caution">
    <text evidence="1">The sequence shown here is derived from an EMBL/GenBank/DDBJ whole genome shotgun (WGS) entry which is preliminary data.</text>
</comment>
<evidence type="ECO:0000313" key="1">
    <source>
        <dbReference type="EMBL" id="KPY82798.1"/>
    </source>
</evidence>
<sequence length="357" mass="40255">MQQGGLAHVGLIQPGRLQRRRACRRQTVVKATGQRAGICVAGFVRMLAGLVPRHQLQHPQLEFRRTVPDDFQRIQRQPPPRRLGGQEENLVELLDRRRLEQRKQRAHGLADAGRCLGHQATASAHRLVHRLGKRSLAGTKRGMGEFQAAQRLVQHLSVRQLLPRPAEEYRALLLEKPSQGRSAERLTNQGFLLADNVEIHQRQRHFFKLQTLAEQPAVHLHLRPMQLTVVGGHGVQLAAIGFHFFQLVAACAVAVCPAPHRQLMVIAAQRQLGLIIGATTRRDCAMPGNPFLRRWRWRETQIEITRLGRELAQSAHCHCITCRRIADHCWRWIGMNGGNWGHCAGGPLVVDTGRAYS</sequence>
<organism evidence="1 2">
    <name type="scientific">Pseudomonas syringae pv. spinaceae</name>
    <dbReference type="NCBI Taxonomy" id="264459"/>
    <lineage>
        <taxon>Bacteria</taxon>
        <taxon>Pseudomonadati</taxon>
        <taxon>Pseudomonadota</taxon>
        <taxon>Gammaproteobacteria</taxon>
        <taxon>Pseudomonadales</taxon>
        <taxon>Pseudomonadaceae</taxon>
        <taxon>Pseudomonas</taxon>
        <taxon>Pseudomonas syringae</taxon>
    </lineage>
</organism>
<dbReference type="AlphaFoldDB" id="A0A0Q0CC66"/>
<dbReference type="Proteomes" id="UP000050384">
    <property type="component" value="Unassembled WGS sequence"/>
</dbReference>
<gene>
    <name evidence="1" type="ORF">ALO94_05548</name>
</gene>
<accession>A0A0Q0CC66</accession>
<dbReference type="EMBL" id="LJRI01000946">
    <property type="protein sequence ID" value="KPY82798.1"/>
    <property type="molecule type" value="Genomic_DNA"/>
</dbReference>
<protein>
    <submittedName>
        <fullName evidence="1">Uncharacterized protein</fullName>
    </submittedName>
</protein>
<proteinExistence type="predicted"/>
<reference evidence="1 2" key="1">
    <citation type="submission" date="2015-09" db="EMBL/GenBank/DDBJ databases">
        <title>Genome announcement of multiple Pseudomonas syringae strains.</title>
        <authorList>
            <person name="Thakur S."/>
            <person name="Wang P.W."/>
            <person name="Gong Y."/>
            <person name="Weir B.S."/>
            <person name="Guttman D.S."/>
        </authorList>
    </citation>
    <scope>NUCLEOTIDE SEQUENCE [LARGE SCALE GENOMIC DNA]</scope>
    <source>
        <strain evidence="1 2">ICMP16929</strain>
    </source>
</reference>